<dbReference type="AlphaFoldDB" id="A0AAD3SAE0"/>
<reference evidence="1" key="1">
    <citation type="submission" date="2023-05" db="EMBL/GenBank/DDBJ databases">
        <title>Nepenthes gracilis genome sequencing.</title>
        <authorList>
            <person name="Fukushima K."/>
        </authorList>
    </citation>
    <scope>NUCLEOTIDE SEQUENCE</scope>
    <source>
        <strain evidence="1">SING2019-196</strain>
    </source>
</reference>
<organism evidence="1 2">
    <name type="scientific">Nepenthes gracilis</name>
    <name type="common">Slender pitcher plant</name>
    <dbReference type="NCBI Taxonomy" id="150966"/>
    <lineage>
        <taxon>Eukaryota</taxon>
        <taxon>Viridiplantae</taxon>
        <taxon>Streptophyta</taxon>
        <taxon>Embryophyta</taxon>
        <taxon>Tracheophyta</taxon>
        <taxon>Spermatophyta</taxon>
        <taxon>Magnoliopsida</taxon>
        <taxon>eudicotyledons</taxon>
        <taxon>Gunneridae</taxon>
        <taxon>Pentapetalae</taxon>
        <taxon>Caryophyllales</taxon>
        <taxon>Nepenthaceae</taxon>
        <taxon>Nepenthes</taxon>
    </lineage>
</organism>
<keyword evidence="2" id="KW-1185">Reference proteome</keyword>
<name>A0AAD3SAE0_NEPGR</name>
<dbReference type="EMBL" id="BSYO01000007">
    <property type="protein sequence ID" value="GMH07417.1"/>
    <property type="molecule type" value="Genomic_DNA"/>
</dbReference>
<comment type="caution">
    <text evidence="1">The sequence shown here is derived from an EMBL/GenBank/DDBJ whole genome shotgun (WGS) entry which is preliminary data.</text>
</comment>
<protein>
    <submittedName>
        <fullName evidence="1">Uncharacterized protein</fullName>
    </submittedName>
</protein>
<evidence type="ECO:0000313" key="1">
    <source>
        <dbReference type="EMBL" id="GMH07417.1"/>
    </source>
</evidence>
<gene>
    <name evidence="1" type="ORF">Nepgr_009257</name>
</gene>
<proteinExistence type="predicted"/>
<evidence type="ECO:0000313" key="2">
    <source>
        <dbReference type="Proteomes" id="UP001279734"/>
    </source>
</evidence>
<dbReference type="Proteomes" id="UP001279734">
    <property type="component" value="Unassembled WGS sequence"/>
</dbReference>
<sequence>MIGRFLANILDPVTKPTVLTTLYFSGSEVLLGNPQSHVLHLDPSASRLKDFNLLILRLMLTLACSNNIGETPTIV</sequence>
<accession>A0AAD3SAE0</accession>